<proteinExistence type="predicted"/>
<accession>A0A3G5ACU1</accession>
<reference evidence="1" key="1">
    <citation type="submission" date="2018-10" db="EMBL/GenBank/DDBJ databases">
        <title>Hidden diversity of soil giant viruses.</title>
        <authorList>
            <person name="Schulz F."/>
            <person name="Alteio L."/>
            <person name="Goudeau D."/>
            <person name="Ryan E.M."/>
            <person name="Malmstrom R.R."/>
            <person name="Blanchard J."/>
            <person name="Woyke T."/>
        </authorList>
    </citation>
    <scope>NUCLEOTIDE SEQUENCE</scope>
    <source>
        <strain evidence="1">SAV1</strain>
    </source>
</reference>
<dbReference type="EMBL" id="MK072438">
    <property type="protein sequence ID" value="AYV84990.1"/>
    <property type="molecule type" value="Genomic_DNA"/>
</dbReference>
<sequence>PNPSIVMIARRGSGKSYIARDIIYHYRHLPAGIVIAPTDRMTGFYKKFFPDLFIHYDFKNNILEKILVRQRLMTMKQINKRKQGKKVDPCGILIMDDCLATKRTWAKDDNITEILMNGRHYNLTYILTMQAPLGIAPDLRFNFDYVFLLKEDSVITKKKLYDNYASMFSNLAMFEIVHSKCTENFCCMVIDNRKPSDKISEKVFWFRAKERNFKFGSREFRKFHKKYCNPFHADMKIPPMTNLNTLFRNTRKGDVDIKVEKMKSHRKKEITI</sequence>
<dbReference type="Gene3D" id="3.40.50.300">
    <property type="entry name" value="P-loop containing nucleotide triphosphate hydrolases"/>
    <property type="match status" value="1"/>
</dbReference>
<gene>
    <name evidence="1" type="ORF">Satyrvirus2_1</name>
</gene>
<evidence type="ECO:0000313" key="1">
    <source>
        <dbReference type="EMBL" id="AYV84990.1"/>
    </source>
</evidence>
<dbReference type="InterPro" id="IPR027417">
    <property type="entry name" value="P-loop_NTPase"/>
</dbReference>
<dbReference type="SUPFAM" id="SSF52540">
    <property type="entry name" value="P-loop containing nucleoside triphosphate hydrolases"/>
    <property type="match status" value="1"/>
</dbReference>
<organism evidence="1">
    <name type="scientific">Satyrvirus sp</name>
    <dbReference type="NCBI Taxonomy" id="2487771"/>
    <lineage>
        <taxon>Viruses</taxon>
        <taxon>Varidnaviria</taxon>
        <taxon>Bamfordvirae</taxon>
        <taxon>Nucleocytoviricota</taxon>
        <taxon>Megaviricetes</taxon>
        <taxon>Imitervirales</taxon>
        <taxon>Mimiviridae</taxon>
        <taxon>Megamimivirinae</taxon>
    </lineage>
</organism>
<name>A0A3G5ACU1_9VIRU</name>
<protein>
    <submittedName>
        <fullName evidence="1">A32-like packaging ATPase</fullName>
    </submittedName>
</protein>
<feature type="non-terminal residue" evidence="1">
    <location>
        <position position="1"/>
    </location>
</feature>